<proteinExistence type="predicted"/>
<keyword evidence="2" id="KW-0732">Signal</keyword>
<feature type="region of interest" description="Disordered" evidence="1">
    <location>
        <begin position="65"/>
        <end position="90"/>
    </location>
</feature>
<organism evidence="4 5">
    <name type="scientific">Sulfuricella denitrificans (strain DSM 22764 / NBRC 105220 / skB26)</name>
    <dbReference type="NCBI Taxonomy" id="1163617"/>
    <lineage>
        <taxon>Bacteria</taxon>
        <taxon>Pseudomonadati</taxon>
        <taxon>Pseudomonadota</taxon>
        <taxon>Betaproteobacteria</taxon>
        <taxon>Nitrosomonadales</taxon>
        <taxon>Sulfuricellaceae</taxon>
        <taxon>Sulfuricella</taxon>
    </lineage>
</organism>
<feature type="domain" description="DUF4124" evidence="3">
    <location>
        <begin position="10"/>
        <end position="62"/>
    </location>
</feature>
<dbReference type="EMBL" id="AP013066">
    <property type="protein sequence ID" value="BAN33942.1"/>
    <property type="molecule type" value="Genomic_DNA"/>
</dbReference>
<keyword evidence="5" id="KW-1185">Reference proteome</keyword>
<dbReference type="AlphaFoldDB" id="S6AZK4"/>
<dbReference type="Pfam" id="PF13511">
    <property type="entry name" value="DUF4124"/>
    <property type="match status" value="1"/>
</dbReference>
<dbReference type="HOGENOM" id="CLU_094869_0_0_4"/>
<evidence type="ECO:0000259" key="3">
    <source>
        <dbReference type="Pfam" id="PF13511"/>
    </source>
</evidence>
<accession>S6AZK4</accession>
<dbReference type="Proteomes" id="UP000015559">
    <property type="component" value="Chromosome"/>
</dbReference>
<feature type="signal peptide" evidence="2">
    <location>
        <begin position="1"/>
        <end position="19"/>
    </location>
</feature>
<evidence type="ECO:0000313" key="4">
    <source>
        <dbReference type="EMBL" id="BAN33942.1"/>
    </source>
</evidence>
<sequence>MRIRFSLLLILLASFPAVAGKLYSWVDEHGKTHYGNTVPPQYAQQGNTELDKKGSVIKKTDAALTPEQRKAKEEELTQQKEEDKKKLEQQRRDKALLNTYTTEKEIDLVRDRNLQQGGLQLQSMELRAKQVQPRLDQARKQAVDLAAKKRPLPPDLQQEIEEAEKEMLRLQEMTKLRRMEMDAIRARFEDDKKRFRELRQVEEAAKR</sequence>
<name>S6AZK4_SULDS</name>
<protein>
    <recommendedName>
        <fullName evidence="3">DUF4124 domain-containing protein</fullName>
    </recommendedName>
</protein>
<evidence type="ECO:0000313" key="5">
    <source>
        <dbReference type="Proteomes" id="UP000015559"/>
    </source>
</evidence>
<dbReference type="InterPro" id="IPR025392">
    <property type="entry name" value="DUF4124"/>
</dbReference>
<reference evidence="4 5" key="1">
    <citation type="journal article" date="2012" name="Appl. Environ. Microbiol.">
        <title>Draft genome sequence of a psychrotolerant sulfur-oxidizing bacterium, Sulfuricella denitrificans skB26, and proteomic insights into cold adaptation.</title>
        <authorList>
            <person name="Watanabe T."/>
            <person name="Kojima H."/>
            <person name="Fukui M."/>
        </authorList>
    </citation>
    <scope>NUCLEOTIDE SEQUENCE [LARGE SCALE GENOMIC DNA]</scope>
    <source>
        <strain evidence="5">skB26</strain>
    </source>
</reference>
<dbReference type="KEGG" id="sdr:SCD_n00093"/>
<evidence type="ECO:0000256" key="1">
    <source>
        <dbReference type="SAM" id="MobiDB-lite"/>
    </source>
</evidence>
<gene>
    <name evidence="4" type="ORF">SCD_n00093</name>
</gene>
<evidence type="ECO:0000256" key="2">
    <source>
        <dbReference type="SAM" id="SignalP"/>
    </source>
</evidence>
<dbReference type="RefSeq" id="WP_009207113.1">
    <property type="nucleotide sequence ID" value="NC_022357.1"/>
</dbReference>
<dbReference type="STRING" id="1163617.SCD_n00093"/>
<feature type="chain" id="PRO_5004536255" description="DUF4124 domain-containing protein" evidence="2">
    <location>
        <begin position="20"/>
        <end position="207"/>
    </location>
</feature>
<dbReference type="eggNOG" id="ENOG50331GN">
    <property type="taxonomic scope" value="Bacteria"/>
</dbReference>